<organism evidence="1 2">
    <name type="scientific">Hominisplanchenecus murintestinalis</name>
    <dbReference type="NCBI Taxonomy" id="2941517"/>
    <lineage>
        <taxon>Bacteria</taxon>
        <taxon>Bacillati</taxon>
        <taxon>Bacillota</taxon>
        <taxon>Clostridia</taxon>
        <taxon>Lachnospirales</taxon>
        <taxon>Lachnospiraceae</taxon>
        <taxon>Hominisplanchenecus</taxon>
    </lineage>
</organism>
<dbReference type="Proteomes" id="UP000307720">
    <property type="component" value="Unassembled WGS sequence"/>
</dbReference>
<gene>
    <name evidence="1" type="ORF">E5357_06410</name>
</gene>
<sequence>MPAAHAAEREGKMKKTIGTIIVLALLGIVCLTGCSQKEKLPDSFEETAVREEAEKVVSMFNEKDYQGIIDMGDASLKEKNTVEQFTESCDPLLKENGAFKELGDVDIVGTVDKAAGTKYGGAIIEGIYENGEIVFSIAFNEKMELVQFLIR</sequence>
<evidence type="ECO:0000313" key="1">
    <source>
        <dbReference type="EMBL" id="TGX99237.1"/>
    </source>
</evidence>
<proteinExistence type="predicted"/>
<keyword evidence="2" id="KW-1185">Reference proteome</keyword>
<reference evidence="1" key="1">
    <citation type="submission" date="2019-04" db="EMBL/GenBank/DDBJ databases">
        <title>Microbes associate with the intestines of laboratory mice.</title>
        <authorList>
            <person name="Navarre W."/>
            <person name="Wong E."/>
            <person name="Huang K."/>
            <person name="Tropini C."/>
            <person name="Ng K."/>
            <person name="Yu B."/>
        </authorList>
    </citation>
    <scope>NUCLEOTIDE SEQUENCE</scope>
    <source>
        <strain evidence="1">NM72_1-8</strain>
    </source>
</reference>
<dbReference type="EMBL" id="SRZB01000009">
    <property type="protein sequence ID" value="TGX99237.1"/>
    <property type="molecule type" value="Genomic_DNA"/>
</dbReference>
<evidence type="ECO:0000313" key="2">
    <source>
        <dbReference type="Proteomes" id="UP000307720"/>
    </source>
</evidence>
<accession>A0AC61QZW5</accession>
<name>A0AC61QZW5_9FIRM</name>
<comment type="caution">
    <text evidence="1">The sequence shown here is derived from an EMBL/GenBank/DDBJ whole genome shotgun (WGS) entry which is preliminary data.</text>
</comment>
<protein>
    <submittedName>
        <fullName evidence="1">DUF3887 domain-containing protein</fullName>
    </submittedName>
</protein>